<name>A0ACC1KDY9_9FUNG</name>
<gene>
    <name evidence="1" type="ORF">GGI18_002989</name>
</gene>
<evidence type="ECO:0000313" key="2">
    <source>
        <dbReference type="Proteomes" id="UP001140066"/>
    </source>
</evidence>
<protein>
    <submittedName>
        <fullName evidence="1">Uncharacterized protein</fullName>
    </submittedName>
</protein>
<organism evidence="1 2">
    <name type="scientific">Coemansia linderi</name>
    <dbReference type="NCBI Taxonomy" id="2663919"/>
    <lineage>
        <taxon>Eukaryota</taxon>
        <taxon>Fungi</taxon>
        <taxon>Fungi incertae sedis</taxon>
        <taxon>Zoopagomycota</taxon>
        <taxon>Kickxellomycotina</taxon>
        <taxon>Kickxellomycetes</taxon>
        <taxon>Kickxellales</taxon>
        <taxon>Kickxellaceae</taxon>
        <taxon>Coemansia</taxon>
    </lineage>
</organism>
<sequence>MTVNGTSASTGPTLGYGSTLGFPTIHPSSHRRHQNNHHFTQSFVDRPTPVQAGPVPKAATASPDIGRTHGWTHNGNSAGPQYGSYPSAHKQRPLHDYHHYQQQQQQQKPQQPHNSQYQSQKQQQQQPPLKQHLSYPLSKNEYRHNYQSGNQDYYSNNGYADRHGYMLDSQWNESPQDSPPDLDFGYYLSKILQIPDMRDQQQQQHLESPLDMPIPTSNMQRMHKRVTFGNPIATIADIEPVSMTDPVSLLSWKPHKSALSKRLNQPPTYADEYLASAYVPEHSYSYSYSHDYRHDYSSSGNHNNASGSSNGNGLAAYIEQKHRMQQQQQPQQKTQWHASSQYYEHIGTSEHRRKDFA</sequence>
<comment type="caution">
    <text evidence="1">The sequence shown here is derived from an EMBL/GenBank/DDBJ whole genome shotgun (WGS) entry which is preliminary data.</text>
</comment>
<dbReference type="Proteomes" id="UP001140066">
    <property type="component" value="Unassembled WGS sequence"/>
</dbReference>
<reference evidence="1" key="1">
    <citation type="submission" date="2022-07" db="EMBL/GenBank/DDBJ databases">
        <title>Phylogenomic reconstructions and comparative analyses of Kickxellomycotina fungi.</title>
        <authorList>
            <person name="Reynolds N.K."/>
            <person name="Stajich J.E."/>
            <person name="Barry K."/>
            <person name="Grigoriev I.V."/>
            <person name="Crous P."/>
            <person name="Smith M.E."/>
        </authorList>
    </citation>
    <scope>NUCLEOTIDE SEQUENCE</scope>
    <source>
        <strain evidence="1">BCRC 34191</strain>
    </source>
</reference>
<evidence type="ECO:0000313" key="1">
    <source>
        <dbReference type="EMBL" id="KAJ2788371.1"/>
    </source>
</evidence>
<feature type="non-terminal residue" evidence="1">
    <location>
        <position position="357"/>
    </location>
</feature>
<dbReference type="EMBL" id="JANBUK010000877">
    <property type="protein sequence ID" value="KAJ2788371.1"/>
    <property type="molecule type" value="Genomic_DNA"/>
</dbReference>
<accession>A0ACC1KDY9</accession>
<keyword evidence="2" id="KW-1185">Reference proteome</keyword>
<proteinExistence type="predicted"/>